<reference evidence="1 2" key="1">
    <citation type="submission" date="2019-03" db="EMBL/GenBank/DDBJ databases">
        <title>First draft genome of Liparis tanakae, snailfish: a comprehensive survey of snailfish specific genes.</title>
        <authorList>
            <person name="Kim W."/>
            <person name="Song I."/>
            <person name="Jeong J.-H."/>
            <person name="Kim D."/>
            <person name="Kim S."/>
            <person name="Ryu S."/>
            <person name="Song J.Y."/>
            <person name="Lee S.K."/>
        </authorList>
    </citation>
    <scope>NUCLEOTIDE SEQUENCE [LARGE SCALE GENOMIC DNA]</scope>
    <source>
        <tissue evidence="1">Muscle</tissue>
    </source>
</reference>
<sequence length="76" mass="8451">MEPSLLLWLQVALSRLQSPSVALSRPQSPSGIQRRGLLYPVSVFVCVRHNNVHTILSGQAKLEERIKAIKARKGYG</sequence>
<gene>
    <name evidence="1" type="ORF">EYF80_048906</name>
</gene>
<evidence type="ECO:0000313" key="1">
    <source>
        <dbReference type="EMBL" id="TNN40914.1"/>
    </source>
</evidence>
<dbReference type="Proteomes" id="UP000314294">
    <property type="component" value="Unassembled WGS sequence"/>
</dbReference>
<protein>
    <submittedName>
        <fullName evidence="1">Uncharacterized protein</fullName>
    </submittedName>
</protein>
<organism evidence="1 2">
    <name type="scientific">Liparis tanakae</name>
    <name type="common">Tanaka's snailfish</name>
    <dbReference type="NCBI Taxonomy" id="230148"/>
    <lineage>
        <taxon>Eukaryota</taxon>
        <taxon>Metazoa</taxon>
        <taxon>Chordata</taxon>
        <taxon>Craniata</taxon>
        <taxon>Vertebrata</taxon>
        <taxon>Euteleostomi</taxon>
        <taxon>Actinopterygii</taxon>
        <taxon>Neopterygii</taxon>
        <taxon>Teleostei</taxon>
        <taxon>Neoteleostei</taxon>
        <taxon>Acanthomorphata</taxon>
        <taxon>Eupercaria</taxon>
        <taxon>Perciformes</taxon>
        <taxon>Cottioidei</taxon>
        <taxon>Cottales</taxon>
        <taxon>Liparidae</taxon>
        <taxon>Liparis</taxon>
    </lineage>
</organism>
<name>A0A4Z2FJF5_9TELE</name>
<dbReference type="AlphaFoldDB" id="A0A4Z2FJF5"/>
<comment type="caution">
    <text evidence="1">The sequence shown here is derived from an EMBL/GenBank/DDBJ whole genome shotgun (WGS) entry which is preliminary data.</text>
</comment>
<keyword evidence="2" id="KW-1185">Reference proteome</keyword>
<proteinExistence type="predicted"/>
<accession>A0A4Z2FJF5</accession>
<evidence type="ECO:0000313" key="2">
    <source>
        <dbReference type="Proteomes" id="UP000314294"/>
    </source>
</evidence>
<dbReference type="EMBL" id="SRLO01001148">
    <property type="protein sequence ID" value="TNN40914.1"/>
    <property type="molecule type" value="Genomic_DNA"/>
</dbReference>